<comment type="similarity">
    <text evidence="2">Belongs to the glycosyltransferase 29 family.</text>
</comment>
<dbReference type="InterPro" id="IPR050943">
    <property type="entry name" value="Glycosyltr_29_Sialyltrsf"/>
</dbReference>
<name>A0AB34ILJ1_PRYPA</name>
<keyword evidence="7" id="KW-1133">Transmembrane helix</keyword>
<dbReference type="PANTHER" id="PTHR11987:SF53">
    <property type="entry name" value="ALPHA-2,8-SIALYLTRANSFERASE 8F-LIKE"/>
    <property type="match status" value="1"/>
</dbReference>
<comment type="caution">
    <text evidence="12">The sequence shown here is derived from an EMBL/GenBank/DDBJ whole genome shotgun (WGS) entry which is preliminary data.</text>
</comment>
<evidence type="ECO:0000256" key="4">
    <source>
        <dbReference type="ARBA" id="ARBA00022679"/>
    </source>
</evidence>
<keyword evidence="5" id="KW-0812">Transmembrane</keyword>
<dbReference type="GO" id="GO:0006491">
    <property type="term" value="P:N-glycan processing"/>
    <property type="evidence" value="ECO:0007669"/>
    <property type="project" value="TreeGrafter"/>
</dbReference>
<comment type="subcellular location">
    <subcellularLocation>
        <location evidence="1">Golgi apparatus membrane</location>
        <topology evidence="1">Single-pass type II membrane protein</topology>
    </subcellularLocation>
</comment>
<sequence>MTADCAFEDSDGACHPPPPRGVCAPPASGRAAAFVQHERPSRLCARPPPFGFQPLCAEPSALRMLSRLRDPAACRYRSCAVVGAAGTLLGARLGAQIDAHDAVLRINLSPDGVMAARAKGSPHSHERTWVADVGARTTWRVLTMEVYGYMRHYPRLWLGRPSGWGRHRNMSGIPQQPLLAVSCHQPGRSMGRCRLDRLQQVFDHPWSASYLINPVLLHQTTERYFKGVKNQLTLSTGMTAIALAREMCAETHVYGFGNGSCGDQCYHYYECAPKAPSPTQSKFFGSAKSSAGYHNFSAQANALLKMARAGEIIPHWGSCSRSFGDPPDGFANTGLRKAAGGGSTRRLRGRGKSGGRKTASRRRLA</sequence>
<evidence type="ECO:0000256" key="7">
    <source>
        <dbReference type="ARBA" id="ARBA00022989"/>
    </source>
</evidence>
<feature type="compositionally biased region" description="Basic residues" evidence="11">
    <location>
        <begin position="345"/>
        <end position="365"/>
    </location>
</feature>
<dbReference type="GO" id="GO:0009311">
    <property type="term" value="P:oligosaccharide metabolic process"/>
    <property type="evidence" value="ECO:0007669"/>
    <property type="project" value="TreeGrafter"/>
</dbReference>
<keyword evidence="13" id="KW-1185">Reference proteome</keyword>
<keyword evidence="9" id="KW-0472">Membrane</keyword>
<dbReference type="InterPro" id="IPR038578">
    <property type="entry name" value="GT29-like_sf"/>
</dbReference>
<evidence type="ECO:0000313" key="13">
    <source>
        <dbReference type="Proteomes" id="UP001515480"/>
    </source>
</evidence>
<evidence type="ECO:0000256" key="5">
    <source>
        <dbReference type="ARBA" id="ARBA00022692"/>
    </source>
</evidence>
<dbReference type="Gene3D" id="3.90.1480.20">
    <property type="entry name" value="Glycosyl transferase family 29"/>
    <property type="match status" value="1"/>
</dbReference>
<dbReference type="GO" id="GO:0003828">
    <property type="term" value="F:alpha-N-acetylneuraminate alpha-2,8-sialyltransferase activity"/>
    <property type="evidence" value="ECO:0007669"/>
    <property type="project" value="TreeGrafter"/>
</dbReference>
<dbReference type="GO" id="GO:0000139">
    <property type="term" value="C:Golgi membrane"/>
    <property type="evidence" value="ECO:0007669"/>
    <property type="project" value="UniProtKB-SubCell"/>
</dbReference>
<feature type="region of interest" description="Disordered" evidence="11">
    <location>
        <begin position="328"/>
        <end position="365"/>
    </location>
</feature>
<reference evidence="12 13" key="1">
    <citation type="journal article" date="2024" name="Science">
        <title>Giant polyketide synthase enzymes in the biosynthesis of giant marine polyether toxins.</title>
        <authorList>
            <person name="Fallon T.R."/>
            <person name="Shende V.V."/>
            <person name="Wierzbicki I.H."/>
            <person name="Pendleton A.L."/>
            <person name="Watervoot N.F."/>
            <person name="Auber R.P."/>
            <person name="Gonzalez D.J."/>
            <person name="Wisecaver J.H."/>
            <person name="Moore B.S."/>
        </authorList>
    </citation>
    <scope>NUCLEOTIDE SEQUENCE [LARGE SCALE GENOMIC DNA]</scope>
    <source>
        <strain evidence="12 13">12B1</strain>
    </source>
</reference>
<dbReference type="Proteomes" id="UP001515480">
    <property type="component" value="Unassembled WGS sequence"/>
</dbReference>
<dbReference type="Pfam" id="PF00777">
    <property type="entry name" value="Glyco_transf_29"/>
    <property type="match status" value="1"/>
</dbReference>
<evidence type="ECO:0000256" key="8">
    <source>
        <dbReference type="ARBA" id="ARBA00023034"/>
    </source>
</evidence>
<evidence type="ECO:0000256" key="11">
    <source>
        <dbReference type="SAM" id="MobiDB-lite"/>
    </source>
</evidence>
<accession>A0AB34ILJ1</accession>
<evidence type="ECO:0000256" key="3">
    <source>
        <dbReference type="ARBA" id="ARBA00022676"/>
    </source>
</evidence>
<keyword evidence="6" id="KW-0735">Signal-anchor</keyword>
<evidence type="ECO:0000256" key="1">
    <source>
        <dbReference type="ARBA" id="ARBA00004323"/>
    </source>
</evidence>
<evidence type="ECO:0000256" key="2">
    <source>
        <dbReference type="ARBA" id="ARBA00006003"/>
    </source>
</evidence>
<keyword evidence="4" id="KW-0808">Transferase</keyword>
<keyword evidence="10" id="KW-0325">Glycoprotein</keyword>
<dbReference type="PANTHER" id="PTHR11987">
    <property type="entry name" value="ALPHA-2,8-SIALYLTRANSFERASE"/>
    <property type="match status" value="1"/>
</dbReference>
<evidence type="ECO:0000256" key="9">
    <source>
        <dbReference type="ARBA" id="ARBA00023136"/>
    </source>
</evidence>
<evidence type="ECO:0000256" key="6">
    <source>
        <dbReference type="ARBA" id="ARBA00022968"/>
    </source>
</evidence>
<organism evidence="12 13">
    <name type="scientific">Prymnesium parvum</name>
    <name type="common">Toxic golden alga</name>
    <dbReference type="NCBI Taxonomy" id="97485"/>
    <lineage>
        <taxon>Eukaryota</taxon>
        <taxon>Haptista</taxon>
        <taxon>Haptophyta</taxon>
        <taxon>Prymnesiophyceae</taxon>
        <taxon>Prymnesiales</taxon>
        <taxon>Prymnesiaceae</taxon>
        <taxon>Prymnesium</taxon>
    </lineage>
</organism>
<keyword evidence="8" id="KW-0333">Golgi apparatus</keyword>
<protein>
    <submittedName>
        <fullName evidence="12">Uncharacterized protein</fullName>
    </submittedName>
</protein>
<evidence type="ECO:0000313" key="12">
    <source>
        <dbReference type="EMBL" id="KAL1500354.1"/>
    </source>
</evidence>
<proteinExistence type="inferred from homology"/>
<dbReference type="InterPro" id="IPR001675">
    <property type="entry name" value="Glyco_trans_29"/>
</dbReference>
<keyword evidence="3" id="KW-0328">Glycosyltransferase</keyword>
<dbReference type="EMBL" id="JBGBPQ010000023">
    <property type="protein sequence ID" value="KAL1500354.1"/>
    <property type="molecule type" value="Genomic_DNA"/>
</dbReference>
<dbReference type="AlphaFoldDB" id="A0AB34ILJ1"/>
<evidence type="ECO:0000256" key="10">
    <source>
        <dbReference type="ARBA" id="ARBA00023180"/>
    </source>
</evidence>
<gene>
    <name evidence="12" type="ORF">AB1Y20_013017</name>
</gene>